<feature type="signal peptide" evidence="8">
    <location>
        <begin position="1"/>
        <end position="26"/>
    </location>
</feature>
<name>A0A563E5T8_9MICO</name>
<dbReference type="GO" id="GO:0008240">
    <property type="term" value="F:tripeptidyl-peptidase activity"/>
    <property type="evidence" value="ECO:0007669"/>
    <property type="project" value="TreeGrafter"/>
</dbReference>
<dbReference type="InterPro" id="IPR015366">
    <property type="entry name" value="S53_propep"/>
</dbReference>
<dbReference type="SUPFAM" id="SSF54897">
    <property type="entry name" value="Protease propeptides/inhibitors"/>
    <property type="match status" value="1"/>
</dbReference>
<organism evidence="10 11">
    <name type="scientific">Leekyejoonella antrihumi</name>
    <dbReference type="NCBI Taxonomy" id="1660198"/>
    <lineage>
        <taxon>Bacteria</taxon>
        <taxon>Bacillati</taxon>
        <taxon>Actinomycetota</taxon>
        <taxon>Actinomycetes</taxon>
        <taxon>Micrococcales</taxon>
        <taxon>Dermacoccaceae</taxon>
        <taxon>Leekyejoonella</taxon>
    </lineage>
</organism>
<dbReference type="GO" id="GO:0006508">
    <property type="term" value="P:proteolysis"/>
    <property type="evidence" value="ECO:0007669"/>
    <property type="project" value="UniProtKB-KW"/>
</dbReference>
<accession>A0A563E5T8</accession>
<gene>
    <name evidence="10" type="ORF">FGL98_04250</name>
</gene>
<keyword evidence="4" id="KW-0378">Hydrolase</keyword>
<dbReference type="Gene3D" id="3.40.50.200">
    <property type="entry name" value="Peptidase S8/S53 domain"/>
    <property type="match status" value="1"/>
</dbReference>
<dbReference type="GO" id="GO:0046872">
    <property type="term" value="F:metal ion binding"/>
    <property type="evidence" value="ECO:0007669"/>
    <property type="project" value="UniProtKB-KW"/>
</dbReference>
<dbReference type="Proteomes" id="UP000320244">
    <property type="component" value="Unassembled WGS sequence"/>
</dbReference>
<sequence>MKRRNLAALTAAATAVAVIPAAGALAASAGNDGRTVLPNSGVVHASGLSVKGAAASTQPMSFTFQLPLRNQDLANRLVQKSVVLSPAQYRTYFAPSAAQLTKVSKWAKSQGFTVTQISRDSGQVTVSGTVSHVNKAFKVQMHRATLDGKSGLTTNASPSVPASLGLSGIAGLNSVHHMTTDHVVQPNWKKSASAKGMVHTGGLGQNMKPLANGASDGSTSCSAYWGDHLYPKSKKYSNESNVMCGYMPADLQKMYGSAAYKTTKASLGILLWDNNKNELAQTNTYMKKAGYPTLASYTAVTNPYTNDPACAGAQSEQDLDVQSSHAIAPGASITYYGAASCNDSDLTAMLQKAVDAHKVTTISMSFGTSSDQGLTTADKNSWDRPLLQASLTGMSVFAATGDSGDNSRKTKTNDGKPHIGYPATSYYVAAVGGTSVGMKSTGSLSALTGWEDGFYSQASPGATTFPDVTNSYPPYGAGGGISETWSMPAWQKGKVGGYSSTMRVVPDIAAVADPFTGYTIYTNDGGLTYEPIGGTSLATPVTAALVGLGKTANKYKVGNIAPKLYQLAGTSAITDVNGPNKAGVYYPMTTTSGLVIGFDTHHQSLVTKAGWDNVTGVGTPHGAAFIQAIK</sequence>
<dbReference type="CDD" id="cd04056">
    <property type="entry name" value="Peptidases_S53"/>
    <property type="match status" value="1"/>
</dbReference>
<reference evidence="10 11" key="1">
    <citation type="submission" date="2019-05" db="EMBL/GenBank/DDBJ databases">
        <authorList>
            <person name="Lee S.D."/>
        </authorList>
    </citation>
    <scope>NUCLEOTIDE SEQUENCE [LARGE SCALE GENOMIC DNA]</scope>
    <source>
        <strain evidence="10 11">C5-26</strain>
    </source>
</reference>
<keyword evidence="11" id="KW-1185">Reference proteome</keyword>
<feature type="domain" description="Peptidase S53" evidence="9">
    <location>
        <begin position="245"/>
        <end position="630"/>
    </location>
</feature>
<feature type="chain" id="PRO_5022087674" description="Peptidase S53 domain-containing protein" evidence="8">
    <location>
        <begin position="27"/>
        <end position="630"/>
    </location>
</feature>
<evidence type="ECO:0000256" key="7">
    <source>
        <dbReference type="ARBA" id="ARBA00023145"/>
    </source>
</evidence>
<dbReference type="CDD" id="cd11377">
    <property type="entry name" value="Pro-peptidase_S53"/>
    <property type="match status" value="1"/>
</dbReference>
<dbReference type="Pfam" id="PF09286">
    <property type="entry name" value="Pro-kuma_activ"/>
    <property type="match status" value="1"/>
</dbReference>
<evidence type="ECO:0000256" key="5">
    <source>
        <dbReference type="ARBA" id="ARBA00022825"/>
    </source>
</evidence>
<dbReference type="OrthoDB" id="3480681at2"/>
<evidence type="ECO:0000313" key="11">
    <source>
        <dbReference type="Proteomes" id="UP000320244"/>
    </source>
</evidence>
<dbReference type="GO" id="GO:0004252">
    <property type="term" value="F:serine-type endopeptidase activity"/>
    <property type="evidence" value="ECO:0007669"/>
    <property type="project" value="InterPro"/>
</dbReference>
<dbReference type="RefSeq" id="WP_146315498.1">
    <property type="nucleotide sequence ID" value="NZ_VCQV01000004.1"/>
</dbReference>
<evidence type="ECO:0000256" key="3">
    <source>
        <dbReference type="ARBA" id="ARBA00022723"/>
    </source>
</evidence>
<evidence type="ECO:0000256" key="2">
    <source>
        <dbReference type="ARBA" id="ARBA00022670"/>
    </source>
</evidence>
<keyword evidence="6" id="KW-0106">Calcium</keyword>
<evidence type="ECO:0000256" key="4">
    <source>
        <dbReference type="ARBA" id="ARBA00022801"/>
    </source>
</evidence>
<dbReference type="AlphaFoldDB" id="A0A563E5T8"/>
<dbReference type="InterPro" id="IPR036852">
    <property type="entry name" value="Peptidase_S8/S53_dom_sf"/>
</dbReference>
<dbReference type="InterPro" id="IPR030400">
    <property type="entry name" value="Sedolisin_dom"/>
</dbReference>
<evidence type="ECO:0000256" key="1">
    <source>
        <dbReference type="ARBA" id="ARBA00001913"/>
    </source>
</evidence>
<keyword evidence="8" id="KW-0732">Signal</keyword>
<dbReference type="PROSITE" id="PS51695">
    <property type="entry name" value="SEDOLISIN"/>
    <property type="match status" value="1"/>
</dbReference>
<proteinExistence type="predicted"/>
<reference evidence="10 11" key="2">
    <citation type="submission" date="2019-08" db="EMBL/GenBank/DDBJ databases">
        <title>Jejuicoccus antrihumi gen. nov., sp. nov., a new member of the family Dermacoccaceae isolated from a cave.</title>
        <authorList>
            <person name="Schumann P."/>
            <person name="Kim I.S."/>
        </authorList>
    </citation>
    <scope>NUCLEOTIDE SEQUENCE [LARGE SCALE GENOMIC DNA]</scope>
    <source>
        <strain evidence="10 11">C5-26</strain>
    </source>
</reference>
<dbReference type="InterPro" id="IPR050819">
    <property type="entry name" value="Tripeptidyl-peptidase_I"/>
</dbReference>
<dbReference type="PROSITE" id="PS00138">
    <property type="entry name" value="SUBTILASE_SER"/>
    <property type="match status" value="1"/>
</dbReference>
<dbReference type="PANTHER" id="PTHR14218:SF15">
    <property type="entry name" value="TRIPEPTIDYL-PEPTIDASE 1"/>
    <property type="match status" value="1"/>
</dbReference>
<keyword evidence="2" id="KW-0645">Protease</keyword>
<evidence type="ECO:0000256" key="8">
    <source>
        <dbReference type="SAM" id="SignalP"/>
    </source>
</evidence>
<keyword evidence="5" id="KW-0720">Serine protease</keyword>
<dbReference type="InterPro" id="IPR023828">
    <property type="entry name" value="Peptidase_S8_Ser-AS"/>
</dbReference>
<evidence type="ECO:0000313" key="10">
    <source>
        <dbReference type="EMBL" id="TWP37928.1"/>
    </source>
</evidence>
<comment type="cofactor">
    <cofactor evidence="1">
        <name>Ca(2+)</name>
        <dbReference type="ChEBI" id="CHEBI:29108"/>
    </cofactor>
</comment>
<dbReference type="PANTHER" id="PTHR14218">
    <property type="entry name" value="PROTEASE S8 TRIPEPTIDYL PEPTIDASE I CLN2"/>
    <property type="match status" value="1"/>
</dbReference>
<keyword evidence="7" id="KW-0865">Zymogen</keyword>
<dbReference type="SMART" id="SM00944">
    <property type="entry name" value="Pro-kuma_activ"/>
    <property type="match status" value="1"/>
</dbReference>
<dbReference type="EMBL" id="VCQV01000004">
    <property type="protein sequence ID" value="TWP37928.1"/>
    <property type="molecule type" value="Genomic_DNA"/>
</dbReference>
<protein>
    <recommendedName>
        <fullName evidence="9">Peptidase S53 domain-containing protein</fullName>
    </recommendedName>
</protein>
<dbReference type="SUPFAM" id="SSF52743">
    <property type="entry name" value="Subtilisin-like"/>
    <property type="match status" value="1"/>
</dbReference>
<evidence type="ECO:0000259" key="9">
    <source>
        <dbReference type="PROSITE" id="PS51695"/>
    </source>
</evidence>
<comment type="caution">
    <text evidence="10">The sequence shown here is derived from an EMBL/GenBank/DDBJ whole genome shotgun (WGS) entry which is preliminary data.</text>
</comment>
<keyword evidence="3" id="KW-0479">Metal-binding</keyword>
<evidence type="ECO:0000256" key="6">
    <source>
        <dbReference type="ARBA" id="ARBA00022837"/>
    </source>
</evidence>